<evidence type="ECO:0000313" key="1">
    <source>
        <dbReference type="EnsemblMetazoa" id="XP_030837188"/>
    </source>
</evidence>
<reference evidence="1" key="2">
    <citation type="submission" date="2021-01" db="UniProtKB">
        <authorList>
            <consortium name="EnsemblMetazoa"/>
        </authorList>
    </citation>
    <scope>IDENTIFICATION</scope>
</reference>
<keyword evidence="2" id="KW-1185">Reference proteome</keyword>
<dbReference type="KEGG" id="spu:115922382"/>
<dbReference type="RefSeq" id="XP_030837188.1">
    <property type="nucleotide sequence ID" value="XM_030981328.1"/>
</dbReference>
<dbReference type="GeneID" id="115922382"/>
<reference evidence="2" key="1">
    <citation type="submission" date="2015-02" db="EMBL/GenBank/DDBJ databases">
        <title>Genome sequencing for Strongylocentrotus purpuratus.</title>
        <authorList>
            <person name="Murali S."/>
            <person name="Liu Y."/>
            <person name="Vee V."/>
            <person name="English A."/>
            <person name="Wang M."/>
            <person name="Skinner E."/>
            <person name="Han Y."/>
            <person name="Muzny D.M."/>
            <person name="Worley K.C."/>
            <person name="Gibbs R.A."/>
        </authorList>
    </citation>
    <scope>NUCLEOTIDE SEQUENCE</scope>
</reference>
<dbReference type="AlphaFoldDB" id="A0A7M7NN99"/>
<dbReference type="InParanoid" id="A0A7M7NN99"/>
<evidence type="ECO:0000313" key="2">
    <source>
        <dbReference type="Proteomes" id="UP000007110"/>
    </source>
</evidence>
<name>A0A7M7NN99_STRPU</name>
<proteinExistence type="predicted"/>
<dbReference type="Proteomes" id="UP000007110">
    <property type="component" value="Unassembled WGS sequence"/>
</dbReference>
<protein>
    <submittedName>
        <fullName evidence="1">Uncharacterized protein</fullName>
    </submittedName>
</protein>
<dbReference type="EnsemblMetazoa" id="XM_030981328">
    <property type="protein sequence ID" value="XP_030837188"/>
    <property type="gene ID" value="LOC115922382"/>
</dbReference>
<organism evidence="1 2">
    <name type="scientific">Strongylocentrotus purpuratus</name>
    <name type="common">Purple sea urchin</name>
    <dbReference type="NCBI Taxonomy" id="7668"/>
    <lineage>
        <taxon>Eukaryota</taxon>
        <taxon>Metazoa</taxon>
        <taxon>Echinodermata</taxon>
        <taxon>Eleutherozoa</taxon>
        <taxon>Echinozoa</taxon>
        <taxon>Echinoidea</taxon>
        <taxon>Euechinoidea</taxon>
        <taxon>Echinacea</taxon>
        <taxon>Camarodonta</taxon>
        <taxon>Echinidea</taxon>
        <taxon>Strongylocentrotidae</taxon>
        <taxon>Strongylocentrotus</taxon>
    </lineage>
</organism>
<accession>A0A7M7NN99</accession>
<sequence>MENGEPSIIYNGTEITDSNDEAYRLLKNESLDCTRSLVHLSILILDDTDVTFTESNLNYSIEPYDTYTDNEAYQRCEEWEDANEVHLSLNEEYACKNASSGAVGSFSSNILSKKKLVQNYETCAYNDCTYKACTDSNNYIYGCSP</sequence>